<proteinExistence type="inferred from homology"/>
<evidence type="ECO:0000256" key="3">
    <source>
        <dbReference type="ARBA" id="ARBA00022741"/>
    </source>
</evidence>
<dbReference type="InterPro" id="IPR050306">
    <property type="entry name" value="PfkB_Carbo_kinase"/>
</dbReference>
<dbReference type="InterPro" id="IPR002173">
    <property type="entry name" value="Carboh/pur_kinase_PfkB_CS"/>
</dbReference>
<sequence length="319" mass="32429">MTAAVGAVLTLGETLGSFRSHGRITAGTEFGLAVAGAESNVAIALARLGHPVAWGGRVGDDPVGRLVLTTLRGEGVDVTGAIVDQTAPTATMVVEDRHPLPPSVTYYRAGSAGSRLDADLAARAVAGAQPRVLHLSGITPALSAQAAAAVSVAIDAARQVRGAAVCFDVNYRARLWNRADAARALTPVAVSADIVVASADELPLVAEGSSTEERAAALREAGVSTVVVKHGKRGAESFGPDGHVECPAHPVTEVDSIGAGDAFVGGYLSALLDGLDEAARLRRGAALGALAVTGRGDWERLPSRAELAVFLAGAEEAER</sequence>
<gene>
    <name evidence="7" type="ORF">GCM10009851_08540</name>
</gene>
<dbReference type="PANTHER" id="PTHR43085:SF1">
    <property type="entry name" value="PSEUDOURIDINE KINASE-RELATED"/>
    <property type="match status" value="1"/>
</dbReference>
<dbReference type="CDD" id="cd01166">
    <property type="entry name" value="KdgK"/>
    <property type="match status" value="1"/>
</dbReference>
<feature type="domain" description="Carbohydrate kinase PfkB" evidence="6">
    <location>
        <begin position="25"/>
        <end position="299"/>
    </location>
</feature>
<accession>A0ABN3DBK7</accession>
<evidence type="ECO:0000256" key="4">
    <source>
        <dbReference type="ARBA" id="ARBA00022777"/>
    </source>
</evidence>
<keyword evidence="3" id="KW-0547">Nucleotide-binding</keyword>
<keyword evidence="2" id="KW-0808">Transferase</keyword>
<dbReference type="PANTHER" id="PTHR43085">
    <property type="entry name" value="HEXOKINASE FAMILY MEMBER"/>
    <property type="match status" value="1"/>
</dbReference>
<dbReference type="Pfam" id="PF00294">
    <property type="entry name" value="PfkB"/>
    <property type="match status" value="1"/>
</dbReference>
<dbReference type="InterPro" id="IPR029056">
    <property type="entry name" value="Ribokinase-like"/>
</dbReference>
<dbReference type="InterPro" id="IPR011611">
    <property type="entry name" value="PfkB_dom"/>
</dbReference>
<keyword evidence="8" id="KW-1185">Reference proteome</keyword>
<dbReference type="PROSITE" id="PS00584">
    <property type="entry name" value="PFKB_KINASES_2"/>
    <property type="match status" value="1"/>
</dbReference>
<dbReference type="EMBL" id="BAAAQY010000002">
    <property type="protein sequence ID" value="GAA2226792.1"/>
    <property type="molecule type" value="Genomic_DNA"/>
</dbReference>
<dbReference type="Proteomes" id="UP001500929">
    <property type="component" value="Unassembled WGS sequence"/>
</dbReference>
<dbReference type="Gene3D" id="3.40.1190.20">
    <property type="match status" value="1"/>
</dbReference>
<keyword evidence="5" id="KW-0067">ATP-binding</keyword>
<protein>
    <submittedName>
        <fullName evidence="7">Sugar kinase</fullName>
    </submittedName>
</protein>
<evidence type="ECO:0000259" key="6">
    <source>
        <dbReference type="Pfam" id="PF00294"/>
    </source>
</evidence>
<comment type="caution">
    <text evidence="7">The sequence shown here is derived from an EMBL/GenBank/DDBJ whole genome shotgun (WGS) entry which is preliminary data.</text>
</comment>
<organism evidence="7 8">
    <name type="scientific">Herbiconiux moechotypicola</name>
    <dbReference type="NCBI Taxonomy" id="637393"/>
    <lineage>
        <taxon>Bacteria</taxon>
        <taxon>Bacillati</taxon>
        <taxon>Actinomycetota</taxon>
        <taxon>Actinomycetes</taxon>
        <taxon>Micrococcales</taxon>
        <taxon>Microbacteriaceae</taxon>
        <taxon>Herbiconiux</taxon>
    </lineage>
</organism>
<dbReference type="RefSeq" id="WP_259478210.1">
    <property type="nucleotide sequence ID" value="NZ_BAAAQY010000002.1"/>
</dbReference>
<evidence type="ECO:0000256" key="5">
    <source>
        <dbReference type="ARBA" id="ARBA00022840"/>
    </source>
</evidence>
<keyword evidence="4 7" id="KW-0418">Kinase</keyword>
<dbReference type="SUPFAM" id="SSF53613">
    <property type="entry name" value="Ribokinase-like"/>
    <property type="match status" value="1"/>
</dbReference>
<reference evidence="7 8" key="1">
    <citation type="journal article" date="2019" name="Int. J. Syst. Evol. Microbiol.">
        <title>The Global Catalogue of Microorganisms (GCM) 10K type strain sequencing project: providing services to taxonomists for standard genome sequencing and annotation.</title>
        <authorList>
            <consortium name="The Broad Institute Genomics Platform"/>
            <consortium name="The Broad Institute Genome Sequencing Center for Infectious Disease"/>
            <person name="Wu L."/>
            <person name="Ma J."/>
        </authorList>
    </citation>
    <scope>NUCLEOTIDE SEQUENCE [LARGE SCALE GENOMIC DNA]</scope>
    <source>
        <strain evidence="7 8">JCM 16117</strain>
    </source>
</reference>
<comment type="similarity">
    <text evidence="1">Belongs to the carbohydrate kinase PfkB family.</text>
</comment>
<evidence type="ECO:0000256" key="1">
    <source>
        <dbReference type="ARBA" id="ARBA00010688"/>
    </source>
</evidence>
<evidence type="ECO:0000313" key="8">
    <source>
        <dbReference type="Proteomes" id="UP001500929"/>
    </source>
</evidence>
<evidence type="ECO:0000256" key="2">
    <source>
        <dbReference type="ARBA" id="ARBA00022679"/>
    </source>
</evidence>
<name>A0ABN3DBK7_9MICO</name>
<evidence type="ECO:0000313" key="7">
    <source>
        <dbReference type="EMBL" id="GAA2226792.1"/>
    </source>
</evidence>
<dbReference type="GO" id="GO:0016301">
    <property type="term" value="F:kinase activity"/>
    <property type="evidence" value="ECO:0007669"/>
    <property type="project" value="UniProtKB-KW"/>
</dbReference>